<dbReference type="STRING" id="45351.A7S7F3"/>
<dbReference type="InParanoid" id="A7S7F3"/>
<dbReference type="Pfam" id="PF00147">
    <property type="entry name" value="Fibrinogen_C"/>
    <property type="match status" value="1"/>
</dbReference>
<name>A7S7F3_NEMVE</name>
<feature type="domain" description="Fibrinogen C-terminal" evidence="2">
    <location>
        <begin position="4"/>
        <end position="221"/>
    </location>
</feature>
<dbReference type="AlphaFoldDB" id="A7S7F3"/>
<dbReference type="PANTHER" id="PTHR19143">
    <property type="entry name" value="FIBRINOGEN/TENASCIN/ANGIOPOEITIN"/>
    <property type="match status" value="1"/>
</dbReference>
<dbReference type="OrthoDB" id="6145874at2759"/>
<dbReference type="Gene3D" id="3.90.215.10">
    <property type="entry name" value="Gamma Fibrinogen, chain A, domain 1"/>
    <property type="match status" value="1"/>
</dbReference>
<dbReference type="NCBIfam" id="NF040941">
    <property type="entry name" value="GGGWT_bact"/>
    <property type="match status" value="1"/>
</dbReference>
<dbReference type="FunFam" id="3.90.215.10:FF:000001">
    <property type="entry name" value="Tenascin isoform 1"/>
    <property type="match status" value="1"/>
</dbReference>
<keyword evidence="4" id="KW-1185">Reference proteome</keyword>
<evidence type="ECO:0000256" key="1">
    <source>
        <dbReference type="ARBA" id="ARBA00023157"/>
    </source>
</evidence>
<dbReference type="EMBL" id="DS469592">
    <property type="protein sequence ID" value="EDO40391.1"/>
    <property type="molecule type" value="Genomic_DNA"/>
</dbReference>
<reference evidence="3 4" key="1">
    <citation type="journal article" date="2007" name="Science">
        <title>Sea anemone genome reveals ancestral eumetazoan gene repertoire and genomic organization.</title>
        <authorList>
            <person name="Putnam N.H."/>
            <person name="Srivastava M."/>
            <person name="Hellsten U."/>
            <person name="Dirks B."/>
            <person name="Chapman J."/>
            <person name="Salamov A."/>
            <person name="Terry A."/>
            <person name="Shapiro H."/>
            <person name="Lindquist E."/>
            <person name="Kapitonov V.V."/>
            <person name="Jurka J."/>
            <person name="Genikhovich G."/>
            <person name="Grigoriev I.V."/>
            <person name="Lucas S.M."/>
            <person name="Steele R.E."/>
            <person name="Finnerty J.R."/>
            <person name="Technau U."/>
            <person name="Martindale M.Q."/>
            <person name="Rokhsar D.S."/>
        </authorList>
    </citation>
    <scope>NUCLEOTIDE SEQUENCE [LARGE SCALE GENOMIC DNA]</scope>
    <source>
        <strain evidence="4">CH2 X CH6</strain>
    </source>
</reference>
<evidence type="ECO:0000313" key="3">
    <source>
        <dbReference type="EMBL" id="EDO40391.1"/>
    </source>
</evidence>
<accession>A7S7F3</accession>
<dbReference type="HOGENOM" id="CLU_038628_6_0_1"/>
<dbReference type="GO" id="GO:0005615">
    <property type="term" value="C:extracellular space"/>
    <property type="evidence" value="ECO:0000318"/>
    <property type="project" value="GO_Central"/>
</dbReference>
<dbReference type="PROSITE" id="PS00514">
    <property type="entry name" value="FIBRINOGEN_C_1"/>
    <property type="match status" value="1"/>
</dbReference>
<proteinExistence type="predicted"/>
<dbReference type="SMART" id="SM00186">
    <property type="entry name" value="FBG"/>
    <property type="match status" value="1"/>
</dbReference>
<organism evidence="3 4">
    <name type="scientific">Nematostella vectensis</name>
    <name type="common">Starlet sea anemone</name>
    <dbReference type="NCBI Taxonomy" id="45351"/>
    <lineage>
        <taxon>Eukaryota</taxon>
        <taxon>Metazoa</taxon>
        <taxon>Cnidaria</taxon>
        <taxon>Anthozoa</taxon>
        <taxon>Hexacorallia</taxon>
        <taxon>Actiniaria</taxon>
        <taxon>Edwardsiidae</taxon>
        <taxon>Nematostella</taxon>
    </lineage>
</organism>
<dbReference type="InterPro" id="IPR036056">
    <property type="entry name" value="Fibrinogen-like_C"/>
</dbReference>
<gene>
    <name evidence="3" type="ORF">NEMVEDRAFT_v1g107528</name>
</gene>
<dbReference type="eggNOG" id="KOG2579">
    <property type="taxonomic scope" value="Eukaryota"/>
</dbReference>
<dbReference type="Proteomes" id="UP000001593">
    <property type="component" value="Unassembled WGS sequence"/>
</dbReference>
<evidence type="ECO:0000313" key="4">
    <source>
        <dbReference type="Proteomes" id="UP000001593"/>
    </source>
</evidence>
<evidence type="ECO:0000259" key="2">
    <source>
        <dbReference type="PROSITE" id="PS51406"/>
    </source>
</evidence>
<sequence length="221" mass="25367">MCALLFILEAQSCKDLQSQQRDSGIYKIAPQNSDPFPVYCEQKVAGGGWLVIQRRINGSLDFNRTWLEYRQGFGDPSGELWLGLDHIHVLTATHKNTLRVELEDFNGTTAYAEYESFYIGPASDGYRLNIGQYSKGHAGDSMSFHQNMTFSTIDHDSDAMEDESCAQMFTGAWWYKNCHEANLNGRYRHGPHKTFADGINWKTFRGYYYSLKSVRMMIRPK</sequence>
<dbReference type="KEGG" id="nve:5512120"/>
<dbReference type="CDD" id="cd00087">
    <property type="entry name" value="FReD"/>
    <property type="match status" value="1"/>
</dbReference>
<protein>
    <recommendedName>
        <fullName evidence="2">Fibrinogen C-terminal domain-containing protein</fullName>
    </recommendedName>
</protein>
<dbReference type="OMA" id="MEDESCA"/>
<dbReference type="SUPFAM" id="SSF56496">
    <property type="entry name" value="Fibrinogen C-terminal domain-like"/>
    <property type="match status" value="1"/>
</dbReference>
<dbReference type="InterPro" id="IPR014716">
    <property type="entry name" value="Fibrinogen_a/b/g_C_1"/>
</dbReference>
<keyword evidence="1" id="KW-1015">Disulfide bond</keyword>
<dbReference type="PhylomeDB" id="A7S7F3"/>
<dbReference type="PANTHER" id="PTHR19143:SF444">
    <property type="entry name" value="PROTEIN SCABROUS"/>
    <property type="match status" value="1"/>
</dbReference>
<dbReference type="InterPro" id="IPR050373">
    <property type="entry name" value="Fibrinogen_C-term_domain"/>
</dbReference>
<dbReference type="InterPro" id="IPR002181">
    <property type="entry name" value="Fibrinogen_a/b/g_C_dom"/>
</dbReference>
<dbReference type="InterPro" id="IPR020837">
    <property type="entry name" value="Fibrinogen_CS"/>
</dbReference>
<dbReference type="PROSITE" id="PS51406">
    <property type="entry name" value="FIBRINOGEN_C_2"/>
    <property type="match status" value="1"/>
</dbReference>